<dbReference type="Proteomes" id="UP000008366">
    <property type="component" value="Unassembled WGS sequence"/>
</dbReference>
<evidence type="ECO:0000256" key="1">
    <source>
        <dbReference type="SAM" id="MobiDB-lite"/>
    </source>
</evidence>
<evidence type="ECO:0000313" key="2">
    <source>
        <dbReference type="EMBL" id="GAB95292.1"/>
    </source>
</evidence>
<dbReference type="AlphaFoldDB" id="K6WTA2"/>
<gene>
    <name evidence="2" type="ORF">KILIM_018_00390</name>
</gene>
<accession>K6WTA2</accession>
<feature type="region of interest" description="Disordered" evidence="1">
    <location>
        <begin position="1"/>
        <end position="23"/>
    </location>
</feature>
<sequence>MTPRKPARTVRGTPGDARARREDGDLLMDRASLGDLNDPRSRKVDAAIAVLAGIAYADATCIALLGERSSSGDHSHAVQLLRQADPQAASDLQTLISIKTQAQYGVAALNSDSATRAMRAADRLGQRASEV</sequence>
<dbReference type="STRING" id="1184609.KILIM_018_00390"/>
<evidence type="ECO:0000313" key="3">
    <source>
        <dbReference type="Proteomes" id="UP000008366"/>
    </source>
</evidence>
<dbReference type="EMBL" id="BAHD01000018">
    <property type="protein sequence ID" value="GAB95292.1"/>
    <property type="molecule type" value="Genomic_DNA"/>
</dbReference>
<comment type="caution">
    <text evidence="2">The sequence shown here is derived from an EMBL/GenBank/DDBJ whole genome shotgun (WGS) entry which is preliminary data.</text>
</comment>
<keyword evidence="3" id="KW-1185">Reference proteome</keyword>
<proteinExistence type="predicted"/>
<organism evidence="2 3">
    <name type="scientific">Kineosphaera limosa NBRC 100340</name>
    <dbReference type="NCBI Taxonomy" id="1184609"/>
    <lineage>
        <taxon>Bacteria</taxon>
        <taxon>Bacillati</taxon>
        <taxon>Actinomycetota</taxon>
        <taxon>Actinomycetes</taxon>
        <taxon>Micrococcales</taxon>
        <taxon>Dermatophilaceae</taxon>
        <taxon>Kineosphaera</taxon>
    </lineage>
</organism>
<reference evidence="2 3" key="1">
    <citation type="submission" date="2012-08" db="EMBL/GenBank/DDBJ databases">
        <title>Whole genome shotgun sequence of Kineosphaera limosa NBRC 100340.</title>
        <authorList>
            <person name="Yoshida I."/>
            <person name="Isaki S."/>
            <person name="Hosoyama A."/>
            <person name="Tsuchikane K."/>
            <person name="Katsumata H."/>
            <person name="Ando Y."/>
            <person name="Ohji S."/>
            <person name="Hamada M."/>
            <person name="Tamura T."/>
            <person name="Yamazoe A."/>
            <person name="Yamazaki S."/>
            <person name="Fujita N."/>
        </authorList>
    </citation>
    <scope>NUCLEOTIDE SEQUENCE [LARGE SCALE GENOMIC DNA]</scope>
    <source>
        <strain evidence="2 3">NBRC 100340</strain>
    </source>
</reference>
<dbReference type="eggNOG" id="ENOG5033EEU">
    <property type="taxonomic scope" value="Bacteria"/>
</dbReference>
<name>K6WTA2_9MICO</name>
<protein>
    <submittedName>
        <fullName evidence="2">Uncharacterized protein</fullName>
    </submittedName>
</protein>